<reference evidence="6" key="3">
    <citation type="submission" date="2017-01" db="UniProtKB">
        <authorList>
            <consortium name="EnsemblFungi"/>
        </authorList>
    </citation>
    <scope>IDENTIFICATION</scope>
    <source>
        <strain evidence="6">PH-1 / ATCC MYA-4620 / FGSC 9075 / NRRL 31084</strain>
    </source>
</reference>
<reference evidence="6" key="1">
    <citation type="journal article" date="2007" name="Science">
        <title>The Fusarium graminearum genome reveals a link between localized polymorphism and pathogen specialization.</title>
        <authorList>
            <person name="Cuomo C.A."/>
            <person name="Gueldener U."/>
            <person name="Xu J.-R."/>
            <person name="Trail F."/>
            <person name="Turgeon B.G."/>
            <person name="Di Pietro A."/>
            <person name="Walton J.D."/>
            <person name="Ma L.-J."/>
            <person name="Baker S.E."/>
            <person name="Rep M."/>
            <person name="Adam G."/>
            <person name="Antoniw J."/>
            <person name="Baldwin T."/>
            <person name="Calvo S.E."/>
            <person name="Chang Y.-L."/>
            <person name="DeCaprio D."/>
            <person name="Gale L.R."/>
            <person name="Gnerre S."/>
            <person name="Goswami R.S."/>
            <person name="Hammond-Kosack K."/>
            <person name="Harris L.J."/>
            <person name="Hilburn K."/>
            <person name="Kennell J.C."/>
            <person name="Kroken S."/>
            <person name="Magnuson J.K."/>
            <person name="Mannhaupt G."/>
            <person name="Mauceli E.W."/>
            <person name="Mewes H.-W."/>
            <person name="Mitterbauer R."/>
            <person name="Muehlbauer G."/>
            <person name="Muensterkoetter M."/>
            <person name="Nelson D."/>
            <person name="O'Donnell K."/>
            <person name="Ouellet T."/>
            <person name="Qi W."/>
            <person name="Quesneville H."/>
            <person name="Roncero M.I.G."/>
            <person name="Seong K.-Y."/>
            <person name="Tetko I.V."/>
            <person name="Urban M."/>
            <person name="Waalwijk C."/>
            <person name="Ward T.J."/>
            <person name="Yao J."/>
            <person name="Birren B.W."/>
            <person name="Kistler H.C."/>
        </authorList>
    </citation>
    <scope>NUCLEOTIDE SEQUENCE [LARGE SCALE GENOMIC DNA]</scope>
    <source>
        <strain evidence="6">PH-1 / ATCC MYA-4620 / FGSC 9075 / NRRL 31084</strain>
    </source>
</reference>
<dbReference type="InterPro" id="IPR027417">
    <property type="entry name" value="P-loop_NTPase"/>
</dbReference>
<evidence type="ECO:0000256" key="3">
    <source>
        <dbReference type="ARBA" id="ARBA00022840"/>
    </source>
</evidence>
<reference evidence="6" key="2">
    <citation type="journal article" date="2010" name="Nature">
        <title>Comparative genomics reveals mobile pathogenicity chromosomes in Fusarium.</title>
        <authorList>
            <person name="Ma L.J."/>
            <person name="van der Does H.C."/>
            <person name="Borkovich K.A."/>
            <person name="Coleman J.J."/>
            <person name="Daboussi M.J."/>
            <person name="Di Pietro A."/>
            <person name="Dufresne M."/>
            <person name="Freitag M."/>
            <person name="Grabherr M."/>
            <person name="Henrissat B."/>
            <person name="Houterman P.M."/>
            <person name="Kang S."/>
            <person name="Shim W.B."/>
            <person name="Woloshuk C."/>
            <person name="Xie X."/>
            <person name="Xu J.R."/>
            <person name="Antoniw J."/>
            <person name="Baker S.E."/>
            <person name="Bluhm B.H."/>
            <person name="Breakspear A."/>
            <person name="Brown D.W."/>
            <person name="Butchko R.A."/>
            <person name="Chapman S."/>
            <person name="Coulson R."/>
            <person name="Coutinho P.M."/>
            <person name="Danchin E.G."/>
            <person name="Diener A."/>
            <person name="Gale L.R."/>
            <person name="Gardiner D.M."/>
            <person name="Goff S."/>
            <person name="Hammond-Kosack K.E."/>
            <person name="Hilburn K."/>
            <person name="Hua-Van A."/>
            <person name="Jonkers W."/>
            <person name="Kazan K."/>
            <person name="Kodira C.D."/>
            <person name="Koehrsen M."/>
            <person name="Kumar L."/>
            <person name="Lee Y.H."/>
            <person name="Li L."/>
            <person name="Manners J.M."/>
            <person name="Miranda-Saavedra D."/>
            <person name="Mukherjee M."/>
            <person name="Park G."/>
            <person name="Park J."/>
            <person name="Park S.Y."/>
            <person name="Proctor R.H."/>
            <person name="Regev A."/>
            <person name="Ruiz-Roldan M.C."/>
            <person name="Sain D."/>
            <person name="Sakthikumar S."/>
            <person name="Sykes S."/>
            <person name="Schwartz D.C."/>
            <person name="Turgeon B.G."/>
            <person name="Wapinski I."/>
            <person name="Yoder O."/>
            <person name="Young S."/>
            <person name="Zeng Q."/>
            <person name="Zhou S."/>
            <person name="Galagan J."/>
            <person name="Cuomo C.A."/>
            <person name="Kistler H.C."/>
            <person name="Rep M."/>
        </authorList>
    </citation>
    <scope>GENOME REANNOTATION</scope>
    <source>
        <strain evidence="6">PH-1 / ATCC MYA-4620 / FGSC 9075 / NRRL 31084</strain>
    </source>
</reference>
<evidence type="ECO:0000259" key="5">
    <source>
        <dbReference type="Pfam" id="PF00176"/>
    </source>
</evidence>
<dbReference type="EnsemblFungi" id="CEF87719">
    <property type="protein sequence ID" value="CEF87719"/>
    <property type="gene ID" value="FGRRES_12645_6_M"/>
</dbReference>
<feature type="domain" description="SNF2 N-terminal" evidence="5">
    <location>
        <begin position="587"/>
        <end position="844"/>
    </location>
</feature>
<dbReference type="GO" id="GO:0016787">
    <property type="term" value="F:hydrolase activity"/>
    <property type="evidence" value="ECO:0007669"/>
    <property type="project" value="UniProtKB-KW"/>
</dbReference>
<keyword evidence="1" id="KW-0547">Nucleotide-binding</keyword>
<evidence type="ECO:0000256" key="2">
    <source>
        <dbReference type="ARBA" id="ARBA00022801"/>
    </source>
</evidence>
<dbReference type="SUPFAM" id="SSF52540">
    <property type="entry name" value="P-loop containing nucleoside triphosphate hydrolases"/>
    <property type="match status" value="2"/>
</dbReference>
<name>A0A098E268_GIBZE</name>
<keyword evidence="2" id="KW-0378">Hydrolase</keyword>
<organism evidence="6">
    <name type="scientific">Gibberella zeae (strain ATCC MYA-4620 / CBS 123657 / FGSC 9075 / NRRL 31084 / PH-1)</name>
    <name type="common">Wheat head blight fungus</name>
    <name type="synonym">Fusarium graminearum</name>
    <dbReference type="NCBI Taxonomy" id="229533"/>
    <lineage>
        <taxon>Eukaryota</taxon>
        <taxon>Fungi</taxon>
        <taxon>Dikarya</taxon>
        <taxon>Ascomycota</taxon>
        <taxon>Pezizomycotina</taxon>
        <taxon>Sordariomycetes</taxon>
        <taxon>Hypocreomycetidae</taxon>
        <taxon>Hypocreales</taxon>
        <taxon>Nectriaceae</taxon>
        <taxon>Fusarium</taxon>
    </lineage>
</organism>
<keyword evidence="3" id="KW-0067">ATP-binding</keyword>
<evidence type="ECO:0000313" key="6">
    <source>
        <dbReference type="EnsemblFungi" id="CEF87719"/>
    </source>
</evidence>
<accession>A0A0E0SMQ6</accession>
<feature type="compositionally biased region" description="Acidic residues" evidence="4">
    <location>
        <begin position="732"/>
        <end position="741"/>
    </location>
</feature>
<dbReference type="Gene3D" id="3.40.50.300">
    <property type="entry name" value="P-loop containing nucleotide triphosphate hydrolases"/>
    <property type="match status" value="2"/>
</dbReference>
<protein>
    <recommendedName>
        <fullName evidence="5">SNF2 N-terminal domain-containing protein</fullName>
    </recommendedName>
</protein>
<dbReference type="GO" id="GO:0005634">
    <property type="term" value="C:nucleus"/>
    <property type="evidence" value="ECO:0007669"/>
    <property type="project" value="TreeGrafter"/>
</dbReference>
<dbReference type="Pfam" id="PF00176">
    <property type="entry name" value="SNF2-rel_dom"/>
    <property type="match status" value="1"/>
</dbReference>
<evidence type="ECO:0000256" key="1">
    <source>
        <dbReference type="ARBA" id="ARBA00022741"/>
    </source>
</evidence>
<dbReference type="PANTHER" id="PTHR45626">
    <property type="entry name" value="TRANSCRIPTION TERMINATION FACTOR 2-RELATED"/>
    <property type="match status" value="1"/>
</dbReference>
<dbReference type="GO" id="GO:0006281">
    <property type="term" value="P:DNA repair"/>
    <property type="evidence" value="ECO:0007669"/>
    <property type="project" value="TreeGrafter"/>
</dbReference>
<sequence length="1431" mass="162187">MAPKRKGKGRAVAAQAPSASDEARAEHAKVLAKWHHNFQSIKRIFDENNQHPVMAWPEWFDTNNDYSITSHPNPPISDVKAGKQVKEHEMFGYPNGVLINFLFKSTMGASNELAPYLAFKGILEMNSYIDIIIADIIHQLALLASEGFILSNKHSFKRSDNTIATMEANEQAVDQDLAFQEFIQPFNEDFEGLLEEYENGGANPGKTLAKPSPTECLQDYSRDGSVRRFINQVVTLCTKLTFIPVLNKHIASGGLDSRAPRQIAPKAFVLAHAVQILLFAPMTWDYTREYSRDRAAYPHRFPTPPEVGGGTNTCVADLFSTEDLHRAICMFYQLISRRVGRTAWIGRGVGLKSVGFPGYVSLALKHLADVPEVAQSSTSEFRFAEAVEMEASLFLDEEHADSISEGLSGLDSVDVNTALLELVQPSRVQAHQNAEASALQDMEPISAANFAAEIRLLKRLHKQPDFDAIWSAGERPPPIDINEFIDRQSTSELVSEFAREHPDDIDELMKISRQQYALEHVLASIQPVTSLDLDQLCEEHGITPWPDLKLYTGDRATAVQGLKPHQVDDAAAIVARGFTDYKHTFVSNDMGTGKTKTYFTAIELTHRKKLKQYQSDMEQYGESDVKFHPTLILTAVNSIFQTWKEGKDHFPSINLYVYYGTSSSDFPDTKAKVIETANFKGKLNTWSAADSNPETYPTWSGRNVLKLERPFVFKAGRKPGPRQKGKRVAQSTEDDHDEEGDVEPHKYLEKYHTSEIKRDDIRFLTEDTASAAEKPDGCLIEYGSRQSALDSIVFELAIADDAHLAKNPNGIYNHMLRLINWNKLLWVTGTPILSSLQDLISPLSLMWNAYNIAIDSPGLYDETYDPYQAENVFQKGTTVGIFHERFLAECPDWKPLMDIYEASGRTCKLWIVNPTIFKHAGKTLEWGTNAGHLVVRQIYKEMHIRRTMRTRQQLPDGSTYYPAIGMQPSIVVVEETQHGQVGKLRADVESIGRVQARKLYSNQIKSALPDFEMVGFSTLIDDQHQVERPHLNFGEHRKGVLTSFDFRNYRILNPDRPVFHGSLHEVKEAVKAIKDPIVRTTSQLERGKKKETPVVVGVKQVYDLVHADPYGGLGFFYRQASDDPSTRMPSDRPVLLYWLYYKSPVMTRALDLAWKYVREQNQRVLVYVDTPWIQCVVVGLFRLAGFKTVTVRPDHGANEKSKTIAGWNDPTSGDEIFVANVNTMGTGVNMHTCCSKGMFLNWMLNAKSMLQVIGRLIRINQQEPVTFHLIKVKNSYYDNIERICCTKWATELSAEVMLPEWMTGQLRDNCIFELIKTSWHQSFNRYAWVVEREVQGNDMAYHSNDTIRLGHIFSMVAKLALNARDNKEFWTGNVDFVVEACRRMMENWETPEQIEQLLTFSPTTLWYTCYALFESAVDHFKDEGTELDLGL</sequence>
<accession>A0A098E268</accession>
<feature type="region of interest" description="Disordered" evidence="4">
    <location>
        <begin position="715"/>
        <end position="743"/>
    </location>
</feature>
<dbReference type="InterPro" id="IPR050628">
    <property type="entry name" value="SNF2_RAD54_helicase_TF"/>
</dbReference>
<dbReference type="EMBL" id="HG970334">
    <property type="status" value="NOT_ANNOTATED_CDS"/>
    <property type="molecule type" value="Genomic_DNA"/>
</dbReference>
<dbReference type="GO" id="GO:0008094">
    <property type="term" value="F:ATP-dependent activity, acting on DNA"/>
    <property type="evidence" value="ECO:0007669"/>
    <property type="project" value="TreeGrafter"/>
</dbReference>
<proteinExistence type="predicted"/>
<dbReference type="GO" id="GO:0005524">
    <property type="term" value="F:ATP binding"/>
    <property type="evidence" value="ECO:0007669"/>
    <property type="project" value="UniProtKB-KW"/>
</dbReference>
<feature type="compositionally biased region" description="Basic residues" evidence="4">
    <location>
        <begin position="715"/>
        <end position="727"/>
    </location>
</feature>
<evidence type="ECO:0000256" key="4">
    <source>
        <dbReference type="SAM" id="MobiDB-lite"/>
    </source>
</evidence>
<feature type="region of interest" description="Disordered" evidence="4">
    <location>
        <begin position="1"/>
        <end position="22"/>
    </location>
</feature>
<dbReference type="InterPro" id="IPR000330">
    <property type="entry name" value="SNF2_N"/>
</dbReference>